<accession>A0A966M0Y4</accession>
<dbReference type="Proteomes" id="UP000747791">
    <property type="component" value="Unassembled WGS sequence"/>
</dbReference>
<dbReference type="InterPro" id="IPR011079">
    <property type="entry name" value="Ala_racemase_C"/>
</dbReference>
<reference evidence="11" key="1">
    <citation type="submission" date="2018-10" db="EMBL/GenBank/DDBJ databases">
        <title>Iterative Subtractive Binning of Freshwater Chronoseries Metagenomes Recovers Nearly Complete Genomes from over Four Hundred Novel Species.</title>
        <authorList>
            <person name="Rodriguez-R L.M."/>
            <person name="Tsementzi D."/>
            <person name="Luo C."/>
            <person name="Konstantinidis K.T."/>
        </authorList>
    </citation>
    <scope>NUCLEOTIDE SEQUENCE</scope>
    <source>
        <strain evidence="11">WB8_2A_004</strain>
    </source>
</reference>
<dbReference type="SUPFAM" id="SSF50621">
    <property type="entry name" value="Alanine racemase C-terminal domain-like"/>
    <property type="match status" value="1"/>
</dbReference>
<evidence type="ECO:0000256" key="8">
    <source>
        <dbReference type="PIRSR" id="PIRSR600821-50"/>
    </source>
</evidence>
<dbReference type="Gene3D" id="3.20.20.10">
    <property type="entry name" value="Alanine racemase"/>
    <property type="match status" value="1"/>
</dbReference>
<feature type="domain" description="Alanine racemase C-terminal" evidence="10">
    <location>
        <begin position="234"/>
        <end position="359"/>
    </location>
</feature>
<dbReference type="GO" id="GO:0008784">
    <property type="term" value="F:alanine racemase activity"/>
    <property type="evidence" value="ECO:0007669"/>
    <property type="project" value="UniProtKB-UniRule"/>
</dbReference>
<comment type="cofactor">
    <cofactor evidence="2 7 8">
        <name>pyridoxal 5'-phosphate</name>
        <dbReference type="ChEBI" id="CHEBI:597326"/>
    </cofactor>
</comment>
<dbReference type="InterPro" id="IPR020622">
    <property type="entry name" value="Ala_racemase_pyridoxalP-BS"/>
</dbReference>
<comment type="function">
    <text evidence="7">Catalyzes the interconversion of L-alanine and D-alanine. May also act on other amino acids.</text>
</comment>
<dbReference type="InterPro" id="IPR001608">
    <property type="entry name" value="Ala_racemase_N"/>
</dbReference>
<dbReference type="NCBIfam" id="TIGR00492">
    <property type="entry name" value="alr"/>
    <property type="match status" value="1"/>
</dbReference>
<dbReference type="Pfam" id="PF01168">
    <property type="entry name" value="Ala_racemase_N"/>
    <property type="match status" value="1"/>
</dbReference>
<feature type="binding site" evidence="7 9">
    <location>
        <position position="303"/>
    </location>
    <ligand>
        <name>substrate</name>
    </ligand>
</feature>
<dbReference type="PROSITE" id="PS00395">
    <property type="entry name" value="ALANINE_RACEMASE"/>
    <property type="match status" value="1"/>
</dbReference>
<evidence type="ECO:0000259" key="10">
    <source>
        <dbReference type="SMART" id="SM01005"/>
    </source>
</evidence>
<proteinExistence type="inferred from homology"/>
<feature type="active site" description="Proton acceptor; specific for L-alanine" evidence="7">
    <location>
        <position position="255"/>
    </location>
</feature>
<sequence>MQYSHSKLIINLNNIKNNLNIIKKFSKTSICPVIKANAYGLGDIQIAKFLIKNKCKDFWVANITEALKIKKNISNINIFVANGLNKNEEQIFFKNKFIPVLNTYEQFKKWTNFLNKKKVFNKLAIQVDTGMCRSGMQINEIKKIYAERSIIKKFKEVTIFTHLASADEKNSKYNIIQKNRFLEIKSMFNFPNCKFSLAASGGIFLGKEYHFDTVRPGIALYGGKLFFKKGLKNVVSLISPVIQINHLKKGETAGYNQSYKAKKDIMTATIPLGYADGIKIKISNIGKVFYKNVELPMIGRISMDLMIVDVNKVRNKIKIGDYLEVFGKNLNLDGFAKVSDTSPYDIITSVSERCERIYVN</sequence>
<dbReference type="GO" id="GO:0030170">
    <property type="term" value="F:pyridoxal phosphate binding"/>
    <property type="evidence" value="ECO:0007669"/>
    <property type="project" value="UniProtKB-UniRule"/>
</dbReference>
<evidence type="ECO:0000256" key="1">
    <source>
        <dbReference type="ARBA" id="ARBA00000316"/>
    </source>
</evidence>
<dbReference type="SUPFAM" id="SSF51419">
    <property type="entry name" value="PLP-binding barrel"/>
    <property type="match status" value="1"/>
</dbReference>
<feature type="active site" description="Proton acceptor; specific for D-alanine" evidence="7">
    <location>
        <position position="35"/>
    </location>
</feature>
<evidence type="ECO:0000256" key="6">
    <source>
        <dbReference type="ARBA" id="ARBA00023235"/>
    </source>
</evidence>
<keyword evidence="5 7" id="KW-0663">Pyridoxal phosphate</keyword>
<dbReference type="HAMAP" id="MF_01201">
    <property type="entry name" value="Ala_racemase"/>
    <property type="match status" value="1"/>
</dbReference>
<evidence type="ECO:0000313" key="12">
    <source>
        <dbReference type="Proteomes" id="UP000747791"/>
    </source>
</evidence>
<gene>
    <name evidence="11" type="primary">alr</name>
    <name evidence="11" type="ORF">EBX74_01580</name>
</gene>
<dbReference type="SMART" id="SM01005">
    <property type="entry name" value="Ala_racemase_C"/>
    <property type="match status" value="1"/>
</dbReference>
<organism evidence="11 12">
    <name type="scientific">Candidatus Fonsibacter lacus</name>
    <dbReference type="NCBI Taxonomy" id="2576439"/>
    <lineage>
        <taxon>Bacteria</taxon>
        <taxon>Pseudomonadati</taxon>
        <taxon>Pseudomonadota</taxon>
        <taxon>Alphaproteobacteria</taxon>
        <taxon>Candidatus Pelagibacterales</taxon>
        <taxon>Candidatus Pelagibacterales incertae sedis</taxon>
        <taxon>Candidatus Fonsibacter</taxon>
    </lineage>
</organism>
<dbReference type="InterPro" id="IPR009006">
    <property type="entry name" value="Ala_racemase/Decarboxylase_C"/>
</dbReference>
<evidence type="ECO:0000256" key="3">
    <source>
        <dbReference type="ARBA" id="ARBA00007880"/>
    </source>
</evidence>
<dbReference type="Pfam" id="PF00842">
    <property type="entry name" value="Ala_racemase_C"/>
    <property type="match status" value="1"/>
</dbReference>
<protein>
    <recommendedName>
        <fullName evidence="4 7">Alanine racemase</fullName>
        <ecNumber evidence="4 7">5.1.1.1</ecNumber>
    </recommendedName>
</protein>
<evidence type="ECO:0000313" key="11">
    <source>
        <dbReference type="EMBL" id="NCU52985.1"/>
    </source>
</evidence>
<comment type="caution">
    <text evidence="11">The sequence shown here is derived from an EMBL/GenBank/DDBJ whole genome shotgun (WGS) entry which is preliminary data.</text>
</comment>
<name>A0A966M0Y4_9PROT</name>
<evidence type="ECO:0000256" key="9">
    <source>
        <dbReference type="PIRSR" id="PIRSR600821-52"/>
    </source>
</evidence>
<dbReference type="InterPro" id="IPR000821">
    <property type="entry name" value="Ala_racemase"/>
</dbReference>
<dbReference type="PANTHER" id="PTHR30511">
    <property type="entry name" value="ALANINE RACEMASE"/>
    <property type="match status" value="1"/>
</dbReference>
<feature type="binding site" evidence="7 9">
    <location>
        <position position="133"/>
    </location>
    <ligand>
        <name>substrate</name>
    </ligand>
</feature>
<comment type="pathway">
    <text evidence="7">Amino-acid biosynthesis; D-alanine biosynthesis; D-alanine from L-alanine: step 1/1.</text>
</comment>
<feature type="modified residue" description="N6-(pyridoxal phosphate)lysine" evidence="7 8">
    <location>
        <position position="35"/>
    </location>
</feature>
<comment type="catalytic activity">
    <reaction evidence="1 7">
        <text>L-alanine = D-alanine</text>
        <dbReference type="Rhea" id="RHEA:20249"/>
        <dbReference type="ChEBI" id="CHEBI:57416"/>
        <dbReference type="ChEBI" id="CHEBI:57972"/>
        <dbReference type="EC" id="5.1.1.1"/>
    </reaction>
</comment>
<dbReference type="Gene3D" id="2.40.37.10">
    <property type="entry name" value="Lyase, Ornithine Decarboxylase, Chain A, domain 1"/>
    <property type="match status" value="1"/>
</dbReference>
<keyword evidence="6 7" id="KW-0413">Isomerase</keyword>
<dbReference type="PRINTS" id="PR00992">
    <property type="entry name" value="ALARACEMASE"/>
</dbReference>
<dbReference type="InterPro" id="IPR029066">
    <property type="entry name" value="PLP-binding_barrel"/>
</dbReference>
<evidence type="ECO:0000256" key="2">
    <source>
        <dbReference type="ARBA" id="ARBA00001933"/>
    </source>
</evidence>
<dbReference type="EMBL" id="RGOB01000027">
    <property type="protein sequence ID" value="NCU52985.1"/>
    <property type="molecule type" value="Genomic_DNA"/>
</dbReference>
<dbReference type="EC" id="5.1.1.1" evidence="4 7"/>
<dbReference type="PANTHER" id="PTHR30511:SF0">
    <property type="entry name" value="ALANINE RACEMASE, CATABOLIC-RELATED"/>
    <property type="match status" value="1"/>
</dbReference>
<comment type="similarity">
    <text evidence="3 7">Belongs to the alanine racemase family.</text>
</comment>
<evidence type="ECO:0000256" key="7">
    <source>
        <dbReference type="HAMAP-Rule" id="MF_01201"/>
    </source>
</evidence>
<dbReference type="CDD" id="cd00430">
    <property type="entry name" value="PLPDE_III_AR"/>
    <property type="match status" value="1"/>
</dbReference>
<dbReference type="GO" id="GO:0005829">
    <property type="term" value="C:cytosol"/>
    <property type="evidence" value="ECO:0007669"/>
    <property type="project" value="TreeGrafter"/>
</dbReference>
<dbReference type="AlphaFoldDB" id="A0A966M0Y4"/>
<dbReference type="GO" id="GO:0030632">
    <property type="term" value="P:D-alanine biosynthetic process"/>
    <property type="evidence" value="ECO:0007669"/>
    <property type="project" value="UniProtKB-UniRule"/>
</dbReference>
<evidence type="ECO:0000256" key="5">
    <source>
        <dbReference type="ARBA" id="ARBA00022898"/>
    </source>
</evidence>
<evidence type="ECO:0000256" key="4">
    <source>
        <dbReference type="ARBA" id="ARBA00013089"/>
    </source>
</evidence>